<evidence type="ECO:0000313" key="2">
    <source>
        <dbReference type="EMBL" id="EHQ90822.1"/>
    </source>
</evidence>
<proteinExistence type="predicted"/>
<evidence type="ECO:0000256" key="1">
    <source>
        <dbReference type="SAM" id="SignalP"/>
    </source>
</evidence>
<dbReference type="PROSITE" id="PS51257">
    <property type="entry name" value="PROKAR_LIPOPROTEIN"/>
    <property type="match status" value="1"/>
</dbReference>
<dbReference type="RefSeq" id="WP_007785413.1">
    <property type="nucleotide sequence ID" value="NZ_CM001441.1"/>
</dbReference>
<keyword evidence="3" id="KW-1185">Reference proteome</keyword>
<evidence type="ECO:0008006" key="4">
    <source>
        <dbReference type="Google" id="ProtNLM"/>
    </source>
</evidence>
<reference evidence="2 3" key="1">
    <citation type="submission" date="2011-11" db="EMBL/GenBank/DDBJ databases">
        <title>The Noncontiguous Finished genome of Desulfosporosinus youngiae DSM 17734.</title>
        <authorList>
            <consortium name="US DOE Joint Genome Institute (JGI-PGF)"/>
            <person name="Lucas S."/>
            <person name="Han J."/>
            <person name="Lapidus A."/>
            <person name="Cheng J.-F."/>
            <person name="Goodwin L."/>
            <person name="Pitluck S."/>
            <person name="Peters L."/>
            <person name="Ovchinnikova G."/>
            <person name="Lu M."/>
            <person name="Land M.L."/>
            <person name="Hauser L."/>
            <person name="Pester M."/>
            <person name="Spring S."/>
            <person name="Ollivier B."/>
            <person name="Rattei T."/>
            <person name="Klenk H.-P."/>
            <person name="Wagner M."/>
            <person name="Loy A."/>
            <person name="Woyke T.J."/>
        </authorList>
    </citation>
    <scope>NUCLEOTIDE SEQUENCE [LARGE SCALE GENOMIC DNA]</scope>
    <source>
        <strain evidence="2 3">DSM 17734</strain>
    </source>
</reference>
<sequence>MPRAYKVLLAVLSLLLLSGCTNLSWTTAGKIVPPVPDSCPLEGQWEVNQDLQADGNLEEYHQNWEGKTIQFTREVAVLGDYVWSNPAFKLKKVSSAQYLTTKYLNLSSDLMPDNQEIEVITVSAGENFLGEFMKIDEARLIAFVQNKALYLQKLSDQVDSSLALANLNDYQANEQSSQGSSGVLVGLKIPDGSGAGKGADNTDYRYQTVWLASKNKKLNPVLTEDNIFFPRSSGFWELQVPQIQEGSTMEDWLSAHDVSTKVQEPQLSSLKLSRGEVNKGTGKKIIHYVGNDYVAVENQGYGNQLQVLPVDKISALEGIKFSDLLDYGGSSTFSNARAQARRTLNNNPHIIDIDDDSLEQNFGLTRKNGHWYLRGRINYTLQNADDPSHLDFNINLVPPAKLIFYDTLYLSWQYIKDRVPDAVDAFTSPNQDIALVVTKTKLLVYPISMGQLESEALAKIDLEPGSSIIMAEWATGSYVDNWEKAFLANGAEVTGNESQ</sequence>
<name>H5Y5U6_9FIRM</name>
<dbReference type="AlphaFoldDB" id="H5Y5U6"/>
<dbReference type="Proteomes" id="UP000005104">
    <property type="component" value="Chromosome"/>
</dbReference>
<evidence type="ECO:0000313" key="3">
    <source>
        <dbReference type="Proteomes" id="UP000005104"/>
    </source>
</evidence>
<accession>H5Y5U6</accession>
<keyword evidence="1" id="KW-0732">Signal</keyword>
<dbReference type="OrthoDB" id="2677224at2"/>
<dbReference type="eggNOG" id="ENOG502Z81P">
    <property type="taxonomic scope" value="Bacteria"/>
</dbReference>
<dbReference type="EMBL" id="CM001441">
    <property type="protein sequence ID" value="EHQ90822.1"/>
    <property type="molecule type" value="Genomic_DNA"/>
</dbReference>
<dbReference type="STRING" id="768710.DesyoDRAFT_3838"/>
<protein>
    <recommendedName>
        <fullName evidence="4">Lipoprotein</fullName>
    </recommendedName>
</protein>
<gene>
    <name evidence="2" type="ORF">DesyoDRAFT_3838</name>
</gene>
<feature type="signal peptide" evidence="1">
    <location>
        <begin position="1"/>
        <end position="23"/>
    </location>
</feature>
<feature type="chain" id="PRO_5039272701" description="Lipoprotein" evidence="1">
    <location>
        <begin position="24"/>
        <end position="499"/>
    </location>
</feature>
<organism evidence="2 3">
    <name type="scientific">Desulfosporosinus youngiae DSM 17734</name>
    <dbReference type="NCBI Taxonomy" id="768710"/>
    <lineage>
        <taxon>Bacteria</taxon>
        <taxon>Bacillati</taxon>
        <taxon>Bacillota</taxon>
        <taxon>Clostridia</taxon>
        <taxon>Eubacteriales</taxon>
        <taxon>Desulfitobacteriaceae</taxon>
        <taxon>Desulfosporosinus</taxon>
    </lineage>
</organism>
<dbReference type="HOGENOM" id="CLU_041109_0_0_9"/>